<reference evidence="2" key="1">
    <citation type="submission" date="2025-08" db="UniProtKB">
        <authorList>
            <consortium name="RefSeq"/>
        </authorList>
    </citation>
    <scope>IDENTIFICATION</scope>
    <source>
        <tissue evidence="2">Muscle</tissue>
    </source>
</reference>
<organism evidence="1 2">
    <name type="scientific">Limulus polyphemus</name>
    <name type="common">Atlantic horseshoe crab</name>
    <dbReference type="NCBI Taxonomy" id="6850"/>
    <lineage>
        <taxon>Eukaryota</taxon>
        <taxon>Metazoa</taxon>
        <taxon>Ecdysozoa</taxon>
        <taxon>Arthropoda</taxon>
        <taxon>Chelicerata</taxon>
        <taxon>Merostomata</taxon>
        <taxon>Xiphosura</taxon>
        <taxon>Limulidae</taxon>
        <taxon>Limulus</taxon>
    </lineage>
</organism>
<gene>
    <name evidence="2" type="primary">LOC106460583</name>
</gene>
<accession>A0ABM1B6F4</accession>
<dbReference type="PANTHER" id="PTHR45749:SF33">
    <property type="entry name" value="ZINC FINGER MYM-TYPE PROTEIN 1"/>
    <property type="match status" value="1"/>
</dbReference>
<dbReference type="Proteomes" id="UP000694941">
    <property type="component" value="Unplaced"/>
</dbReference>
<evidence type="ECO:0000313" key="1">
    <source>
        <dbReference type="Proteomes" id="UP000694941"/>
    </source>
</evidence>
<dbReference type="RefSeq" id="XP_013775756.1">
    <property type="nucleotide sequence ID" value="XM_013920302.1"/>
</dbReference>
<dbReference type="PANTHER" id="PTHR45749">
    <property type="match status" value="1"/>
</dbReference>
<keyword evidence="1" id="KW-1185">Reference proteome</keyword>
<dbReference type="GeneID" id="106460583"/>
<sequence length="214" mass="24910">MASKQGWGTDQKWKNLFDRLLHDENSTTHKNCYLAWHELERRLESDTGIDVMSHKVIMSETEKWRNILTRIIDVILFLGQIGLAFHGLSQRIGDIHNEHILGIIEFLSNYDPVLAEHVAKIRALQENGEWLQVHYLSGSSQIEFISNCADYVRRHIFDEIRATEYYSIMVDATSDSSHVEQTTFIIRYLAKDDTEFVVQERFLTFVDCCKTGLN</sequence>
<evidence type="ECO:0000313" key="2">
    <source>
        <dbReference type="RefSeq" id="XP_013775756.1"/>
    </source>
</evidence>
<name>A0ABM1B6F4_LIMPO</name>
<proteinExistence type="predicted"/>
<protein>
    <submittedName>
        <fullName evidence="2">Uncharacterized protein LOC106460583</fullName>
    </submittedName>
</protein>